<keyword evidence="3" id="KW-1185">Reference proteome</keyword>
<dbReference type="AlphaFoldDB" id="A0A0D8ZS56"/>
<evidence type="ECO:0000313" key="2">
    <source>
        <dbReference type="EMBL" id="KJH70046.1"/>
    </source>
</evidence>
<gene>
    <name evidence="2" type="ORF">UH38_20650</name>
</gene>
<evidence type="ECO:0000256" key="1">
    <source>
        <dbReference type="SAM" id="Phobius"/>
    </source>
</evidence>
<dbReference type="Pfam" id="PF06055">
    <property type="entry name" value="ExoD"/>
    <property type="match status" value="1"/>
</dbReference>
<reference evidence="2 3" key="1">
    <citation type="submission" date="2015-02" db="EMBL/GenBank/DDBJ databases">
        <title>Draft genome of a novel marine cyanobacterium (Chroococcales) isolated from South Atlantic Ocean.</title>
        <authorList>
            <person name="Rigonato J."/>
            <person name="Alvarenga D.O."/>
            <person name="Branco L.H."/>
            <person name="Varani A.M."/>
            <person name="Brandini F.P."/>
            <person name="Fiore M.F."/>
        </authorList>
    </citation>
    <scope>NUCLEOTIDE SEQUENCE [LARGE SCALE GENOMIC DNA]</scope>
    <source>
        <strain evidence="2 3">CENA595</strain>
    </source>
</reference>
<dbReference type="PIRSF" id="PIRSF033239">
    <property type="entry name" value="ExoD"/>
    <property type="match status" value="1"/>
</dbReference>
<organism evidence="2 3">
    <name type="scientific">Aliterella atlantica CENA595</name>
    <dbReference type="NCBI Taxonomy" id="1618023"/>
    <lineage>
        <taxon>Bacteria</taxon>
        <taxon>Bacillati</taxon>
        <taxon>Cyanobacteriota</taxon>
        <taxon>Cyanophyceae</taxon>
        <taxon>Chroococcidiopsidales</taxon>
        <taxon>Aliterellaceae</taxon>
        <taxon>Aliterella</taxon>
    </lineage>
</organism>
<name>A0A0D8ZS56_9CYAN</name>
<feature type="transmembrane region" description="Helical" evidence="1">
    <location>
        <begin position="20"/>
        <end position="43"/>
    </location>
</feature>
<proteinExistence type="predicted"/>
<protein>
    <submittedName>
        <fullName evidence="2">Exopolysaccharide synthesis protein exod</fullName>
    </submittedName>
</protein>
<feature type="transmembrane region" description="Helical" evidence="1">
    <location>
        <begin position="97"/>
        <end position="130"/>
    </location>
</feature>
<keyword evidence="1" id="KW-0472">Membrane</keyword>
<evidence type="ECO:0000313" key="3">
    <source>
        <dbReference type="Proteomes" id="UP000032452"/>
    </source>
</evidence>
<sequence>MGDRAFGPMLLICALPEVLPLPVAGVSAIIGIPLMLVSAQLAIGLRRPWLPPWVANRSFKRTQFERLVRRTLRYLEKLEHLLKPRWRFLTTPIIERFIGLLLLVLAIVITLPIPFGNILPAIAIAIVSLGMIEKDGLAIAIGGIGAVVILAFMTSAILLVLPMFNVL</sequence>
<dbReference type="PANTHER" id="PTHR41795">
    <property type="entry name" value="EXOPOLYSACCHARIDE SYNTHESIS PROTEIN"/>
    <property type="match status" value="1"/>
</dbReference>
<accession>A0A0D8ZS56</accession>
<feature type="transmembrane region" description="Helical" evidence="1">
    <location>
        <begin position="136"/>
        <end position="161"/>
    </location>
</feature>
<keyword evidence="1" id="KW-0812">Transmembrane</keyword>
<comment type="caution">
    <text evidence="2">The sequence shown here is derived from an EMBL/GenBank/DDBJ whole genome shotgun (WGS) entry which is preliminary data.</text>
</comment>
<dbReference type="Proteomes" id="UP000032452">
    <property type="component" value="Unassembled WGS sequence"/>
</dbReference>
<keyword evidence="1" id="KW-1133">Transmembrane helix</keyword>
<dbReference type="EMBL" id="JYON01000029">
    <property type="protein sequence ID" value="KJH70046.1"/>
    <property type="molecule type" value="Genomic_DNA"/>
</dbReference>
<dbReference type="InterPro" id="IPR010331">
    <property type="entry name" value="ExoD"/>
</dbReference>
<dbReference type="PANTHER" id="PTHR41795:SF1">
    <property type="entry name" value="EXOPOLYSACCHARIDE SYNTHESIS PROTEIN"/>
    <property type="match status" value="1"/>
</dbReference>